<proteinExistence type="predicted"/>
<evidence type="ECO:0000313" key="1">
    <source>
        <dbReference type="EMBL" id="CAG11170.1"/>
    </source>
</evidence>
<comment type="caution">
    <text evidence="1">The sequence shown here is derived from an EMBL/GenBank/DDBJ whole genome shotgun (WGS) entry which is preliminary data.</text>
</comment>
<dbReference type="KEGG" id="tng:GSTEN00033036G001"/>
<sequence>MSGTRDQDKNGIPDLMVSVSALPETLAGECL</sequence>
<reference evidence="1" key="1">
    <citation type="journal article" date="2004" name="Nature">
        <title>Genome duplication in the teleost fish Tetraodon nigroviridis reveals the early vertebrate proto-karyotype.</title>
        <authorList>
            <person name="Jaillon O."/>
            <person name="Aury J.-M."/>
            <person name="Brunet F."/>
            <person name="Petit J.-L."/>
            <person name="Stange-Thomann N."/>
            <person name="Mauceli E."/>
            <person name="Bouneau L."/>
            <person name="Fischer C."/>
            <person name="Ozouf-Costaz C."/>
            <person name="Bernot A."/>
            <person name="Nicaud S."/>
            <person name="Jaffe D."/>
            <person name="Fisher S."/>
            <person name="Lutfalla G."/>
            <person name="Dossat C."/>
            <person name="Segurens B."/>
            <person name="Dasilva C."/>
            <person name="Salanoubat M."/>
            <person name="Levy M."/>
            <person name="Boudet N."/>
            <person name="Castellano S."/>
            <person name="Anthouard V."/>
            <person name="Jubin C."/>
            <person name="Castelli V."/>
            <person name="Katinka M."/>
            <person name="Vacherie B."/>
            <person name="Biemont C."/>
            <person name="Skalli Z."/>
            <person name="Cattolico L."/>
            <person name="Poulain J."/>
            <person name="De Berardinis V."/>
            <person name="Cruaud C."/>
            <person name="Duprat S."/>
            <person name="Brottier P."/>
            <person name="Coutanceau J.-P."/>
            <person name="Gouzy J."/>
            <person name="Parra G."/>
            <person name="Lardier G."/>
            <person name="Chapple C."/>
            <person name="McKernan K.J."/>
            <person name="McEwan P."/>
            <person name="Bosak S."/>
            <person name="Kellis M."/>
            <person name="Volff J.-N."/>
            <person name="Guigo R."/>
            <person name="Zody M.C."/>
            <person name="Mesirov J."/>
            <person name="Lindblad-Toh K."/>
            <person name="Birren B."/>
            <person name="Nusbaum C."/>
            <person name="Kahn D."/>
            <person name="Robinson-Rechavi M."/>
            <person name="Laudet V."/>
            <person name="Schachter V."/>
            <person name="Quetier F."/>
            <person name="Saurin W."/>
            <person name="Scarpelli C."/>
            <person name="Wincker P."/>
            <person name="Lander E.S."/>
            <person name="Weissenbach J."/>
            <person name="Roest Crollius H."/>
        </authorList>
    </citation>
    <scope>NUCLEOTIDE SEQUENCE [LARGE SCALE GENOMIC DNA]</scope>
</reference>
<reference evidence="1" key="2">
    <citation type="submission" date="2004-02" db="EMBL/GenBank/DDBJ databases">
        <authorList>
            <consortium name="Genoscope"/>
            <consortium name="Whitehead Institute Centre for Genome Research"/>
        </authorList>
    </citation>
    <scope>NUCLEOTIDE SEQUENCE</scope>
</reference>
<gene>
    <name evidence="1" type="ORF">GSTENG00033036001</name>
</gene>
<protein>
    <submittedName>
        <fullName evidence="1">(spotted green pufferfish) hypothetical protein</fullName>
    </submittedName>
</protein>
<dbReference type="EMBL" id="CAAE01015030">
    <property type="protein sequence ID" value="CAG11170.1"/>
    <property type="molecule type" value="Genomic_DNA"/>
</dbReference>
<organism evidence="1">
    <name type="scientific">Tetraodon nigroviridis</name>
    <name type="common">Spotted green pufferfish</name>
    <name type="synonym">Chelonodon nigroviridis</name>
    <dbReference type="NCBI Taxonomy" id="99883"/>
    <lineage>
        <taxon>Eukaryota</taxon>
        <taxon>Metazoa</taxon>
        <taxon>Chordata</taxon>
        <taxon>Craniata</taxon>
        <taxon>Vertebrata</taxon>
        <taxon>Euteleostomi</taxon>
        <taxon>Actinopterygii</taxon>
        <taxon>Neopterygii</taxon>
        <taxon>Teleostei</taxon>
        <taxon>Neoteleostei</taxon>
        <taxon>Acanthomorphata</taxon>
        <taxon>Eupercaria</taxon>
        <taxon>Tetraodontiformes</taxon>
        <taxon>Tetradontoidea</taxon>
        <taxon>Tetraodontidae</taxon>
        <taxon>Tetraodon</taxon>
    </lineage>
</organism>
<dbReference type="AlphaFoldDB" id="Q4RKB2"/>
<name>Q4RKB2_TETNG</name>
<accession>Q4RKB2</accession>